<dbReference type="GO" id="GO:0008270">
    <property type="term" value="F:zinc ion binding"/>
    <property type="evidence" value="ECO:0007669"/>
    <property type="project" value="UniProtKB-KW"/>
</dbReference>
<dbReference type="InterPro" id="IPR000571">
    <property type="entry name" value="Znf_CCCH"/>
</dbReference>
<keyword evidence="8" id="KW-1185">Reference proteome</keyword>
<feature type="compositionally biased region" description="Basic and acidic residues" evidence="5">
    <location>
        <begin position="11"/>
        <end position="20"/>
    </location>
</feature>
<gene>
    <name evidence="7" type="ORF">ES319_D05G167700v1</name>
</gene>
<dbReference type="PROSITE" id="PS50103">
    <property type="entry name" value="ZF_C3H1"/>
    <property type="match status" value="1"/>
</dbReference>
<accession>A0A5J5RDE7</accession>
<dbReference type="PANTHER" id="PTHR36886">
    <property type="entry name" value="PROTEIN FRIGIDA-ESSENTIAL 1"/>
    <property type="match status" value="1"/>
</dbReference>
<dbReference type="Gene3D" id="4.10.1000.10">
    <property type="entry name" value="Zinc finger, CCCH-type"/>
    <property type="match status" value="1"/>
</dbReference>
<evidence type="ECO:0000256" key="2">
    <source>
        <dbReference type="ARBA" id="ARBA00022771"/>
    </source>
</evidence>
<feature type="compositionally biased region" description="Polar residues" evidence="5">
    <location>
        <begin position="48"/>
        <end position="60"/>
    </location>
</feature>
<organism evidence="7 8">
    <name type="scientific">Gossypium barbadense</name>
    <name type="common">Sea Island cotton</name>
    <name type="synonym">Hibiscus barbadensis</name>
    <dbReference type="NCBI Taxonomy" id="3634"/>
    <lineage>
        <taxon>Eukaryota</taxon>
        <taxon>Viridiplantae</taxon>
        <taxon>Streptophyta</taxon>
        <taxon>Embryophyta</taxon>
        <taxon>Tracheophyta</taxon>
        <taxon>Spermatophyta</taxon>
        <taxon>Magnoliopsida</taxon>
        <taxon>eudicotyledons</taxon>
        <taxon>Gunneridae</taxon>
        <taxon>Pentapetalae</taxon>
        <taxon>rosids</taxon>
        <taxon>malvids</taxon>
        <taxon>Malvales</taxon>
        <taxon>Malvaceae</taxon>
        <taxon>Malvoideae</taxon>
        <taxon>Gossypium</taxon>
    </lineage>
</organism>
<evidence type="ECO:0000256" key="3">
    <source>
        <dbReference type="ARBA" id="ARBA00022833"/>
    </source>
</evidence>
<evidence type="ECO:0000256" key="4">
    <source>
        <dbReference type="PROSITE-ProRule" id="PRU00723"/>
    </source>
</evidence>
<feature type="compositionally biased region" description="Polar residues" evidence="5">
    <location>
        <begin position="230"/>
        <end position="241"/>
    </location>
</feature>
<proteinExistence type="predicted"/>
<name>A0A5J5RDE7_GOSBA</name>
<dbReference type="PANTHER" id="PTHR36886:SF3">
    <property type="entry name" value="PROTEIN FRIGIDA-ESSENTIAL 1"/>
    <property type="match status" value="1"/>
</dbReference>
<reference evidence="8" key="1">
    <citation type="journal article" date="2020" name="Nat. Genet.">
        <title>Genomic diversifications of five Gossypium allopolyploid species and their impact on cotton improvement.</title>
        <authorList>
            <person name="Chen Z.J."/>
            <person name="Sreedasyam A."/>
            <person name="Ando A."/>
            <person name="Song Q."/>
            <person name="De Santiago L.M."/>
            <person name="Hulse-Kemp A.M."/>
            <person name="Ding M."/>
            <person name="Ye W."/>
            <person name="Kirkbride R.C."/>
            <person name="Jenkins J."/>
            <person name="Plott C."/>
            <person name="Lovell J."/>
            <person name="Lin Y.M."/>
            <person name="Vaughn R."/>
            <person name="Liu B."/>
            <person name="Simpson S."/>
            <person name="Scheffler B.E."/>
            <person name="Wen L."/>
            <person name="Saski C.A."/>
            <person name="Grover C.E."/>
            <person name="Hu G."/>
            <person name="Conover J.L."/>
            <person name="Carlson J.W."/>
            <person name="Shu S."/>
            <person name="Boston L.B."/>
            <person name="Williams M."/>
            <person name="Peterson D.G."/>
            <person name="McGee K."/>
            <person name="Jones D.C."/>
            <person name="Wendel J.F."/>
            <person name="Stelly D.M."/>
            <person name="Grimwood J."/>
            <person name="Schmutz J."/>
        </authorList>
    </citation>
    <scope>NUCLEOTIDE SEQUENCE [LARGE SCALE GENOMIC DNA]</scope>
    <source>
        <strain evidence="8">cv. 3-79</strain>
    </source>
</reference>
<feature type="domain" description="C3H1-type" evidence="6">
    <location>
        <begin position="253"/>
        <end position="280"/>
    </location>
</feature>
<feature type="region of interest" description="Disordered" evidence="5">
    <location>
        <begin position="308"/>
        <end position="387"/>
    </location>
</feature>
<dbReference type="PRINTS" id="PR02087">
    <property type="entry name" value="HAUSAUGMINL1"/>
</dbReference>
<dbReference type="SMART" id="SM00356">
    <property type="entry name" value="ZnF_C3H1"/>
    <property type="match status" value="1"/>
</dbReference>
<keyword evidence="2 4" id="KW-0863">Zinc-finger</keyword>
<dbReference type="GO" id="GO:0070652">
    <property type="term" value="C:HAUS complex"/>
    <property type="evidence" value="ECO:0007669"/>
    <property type="project" value="InterPro"/>
</dbReference>
<feature type="compositionally biased region" description="Polar residues" evidence="5">
    <location>
        <begin position="321"/>
        <end position="335"/>
    </location>
</feature>
<protein>
    <recommendedName>
        <fullName evidence="6">C3H1-type domain-containing protein</fullName>
    </recommendedName>
</protein>
<dbReference type="SUPFAM" id="SSF90229">
    <property type="entry name" value="CCCH zinc finger"/>
    <property type="match status" value="1"/>
</dbReference>
<evidence type="ECO:0000313" key="8">
    <source>
        <dbReference type="Proteomes" id="UP000327439"/>
    </source>
</evidence>
<feature type="region of interest" description="Disordered" evidence="5">
    <location>
        <begin position="210"/>
        <end position="247"/>
    </location>
</feature>
<keyword evidence="1 4" id="KW-0479">Metal-binding</keyword>
<evidence type="ECO:0000259" key="6">
    <source>
        <dbReference type="PROSITE" id="PS50103"/>
    </source>
</evidence>
<evidence type="ECO:0000256" key="1">
    <source>
        <dbReference type="ARBA" id="ARBA00022723"/>
    </source>
</evidence>
<feature type="compositionally biased region" description="Polar residues" evidence="5">
    <location>
        <begin position="347"/>
        <end position="360"/>
    </location>
</feature>
<dbReference type="InterPro" id="IPR052650">
    <property type="entry name" value="Zinc_finger_CCCH"/>
</dbReference>
<dbReference type="InterPro" id="IPR036855">
    <property type="entry name" value="Znf_CCCH_sf"/>
</dbReference>
<feature type="region of interest" description="Disordered" evidence="5">
    <location>
        <begin position="1"/>
        <end position="81"/>
    </location>
</feature>
<evidence type="ECO:0000313" key="7">
    <source>
        <dbReference type="EMBL" id="KAB2029492.1"/>
    </source>
</evidence>
<dbReference type="AlphaFoldDB" id="A0A5J5RDE7"/>
<dbReference type="EMBL" id="CM018219">
    <property type="protein sequence ID" value="KAB2029492.1"/>
    <property type="molecule type" value="Genomic_DNA"/>
</dbReference>
<dbReference type="OrthoDB" id="1935339at2759"/>
<dbReference type="Proteomes" id="UP000327439">
    <property type="component" value="Chromosome D05"/>
</dbReference>
<feature type="compositionally biased region" description="Acidic residues" evidence="5">
    <location>
        <begin position="33"/>
        <end position="44"/>
    </location>
</feature>
<dbReference type="Pfam" id="PF25762">
    <property type="entry name" value="HAUS1"/>
    <property type="match status" value="1"/>
</dbReference>
<dbReference type="Pfam" id="PF00642">
    <property type="entry name" value="zf-CCCH"/>
    <property type="match status" value="1"/>
</dbReference>
<feature type="zinc finger region" description="C3H1-type" evidence="4">
    <location>
        <begin position="253"/>
        <end position="280"/>
    </location>
</feature>
<feature type="compositionally biased region" description="Polar residues" evidence="5">
    <location>
        <begin position="21"/>
        <end position="31"/>
    </location>
</feature>
<evidence type="ECO:0000256" key="5">
    <source>
        <dbReference type="SAM" id="MobiDB-lite"/>
    </source>
</evidence>
<keyword evidence="3 4" id="KW-0862">Zinc</keyword>
<sequence length="969" mass="107405">MPLSTPAAVPRADKDDERRTASTTRPEFNSSDMEIDDDDDEERGEELQVSSKRNDGSNIMESKGHVGHSGSDPLSAPGRSEMRIPSKTLYVGESSTSFNLCSLPDEPWATQREDLCKNYDGSKYPISGKRPANEKAIQEYGVNGQDARVIFERKAHEDHHEQHTSSTVNEIMYEATNLISVDGKEVAINDVISILGRYHSGVGVSSHLGFEQKSKQMGMQTEDNKRSMKSRSSAPQTSTGSLYPGAEFNSENKRPALICDFFARGWCVKGSSCKFIHIKDSGSNPSQQSEEDAAVADEKIAVQLDEGIQNTAEKSRPPSPGSSDRLPSSARNRTALSPLIQSKDKSIGTSLGSQQFQASTDDSEPSKDVRQTSIGKSLPADNYVKPGLLSDRGSSTFGNGFLPKHIPYLSGSDTYLGNTYKENQKYRVSTWLASLPFSSPSSACSVDAQKMLKNDREHHTSCPSSLLRGFSSLSSFEPENFPATDIAKDPLHFVEYRIKFSSEDWEPSVPFRPSFFITFGPSSPQREYDPLRDSIDLSNVGERSLKFSFSSQGPSLLDVAYPPTYDDSTSAGRLVPACNADKITASCHGRYVENLVNNNCYTSGKDSTTDANDWTSAADMQNGTLVKEEISSVASHVKDISKTSKADTDRDARHRRDGFRCKKDLKVDRVREKNEIDIEHKADGEALKESKAMRHFHAALVDLIKELLKPTWREGHLSKDAHNRIVKKAVNKVIGTVQPHQIPLTFESVKQYLSASQSKIARLVQVSVFDLRVGMFDAAGKEVPDFEYTPRSIAHLYNLATVSQAKTQAANIVANDFRQKAAEYRSQAARIREILENVGLAQESLPSNVVASAQVLANVANLLNIRDTELSSFLVAMGDISLRKTGVDEKRAKVQKESKTLLEYTRKAIARLTYLKRTLAQLEDDVAPCDAQMENWKTNLGVMASKERQYMQQYNNYRVSFVFLFSGMH</sequence>
<dbReference type="GO" id="GO:0051225">
    <property type="term" value="P:spindle assembly"/>
    <property type="evidence" value="ECO:0007669"/>
    <property type="project" value="InterPro"/>
</dbReference>
<dbReference type="InterPro" id="IPR026243">
    <property type="entry name" value="HAUS1"/>
</dbReference>